<keyword evidence="4" id="KW-1133">Transmembrane helix</keyword>
<dbReference type="eggNOG" id="COG4123">
    <property type="taxonomic scope" value="Bacteria"/>
</dbReference>
<keyword evidence="1" id="KW-0489">Methyltransferase</keyword>
<evidence type="ECO:0000256" key="2">
    <source>
        <dbReference type="ARBA" id="ARBA00022679"/>
    </source>
</evidence>
<accession>Q3SJG6</accession>
<dbReference type="SUPFAM" id="SSF53335">
    <property type="entry name" value="S-adenosyl-L-methionine-dependent methyltransferases"/>
    <property type="match status" value="1"/>
</dbReference>
<dbReference type="Proteomes" id="UP000008291">
    <property type="component" value="Chromosome"/>
</dbReference>
<gene>
    <name evidence="5" type="ordered locus">Tbd_1242</name>
</gene>
<dbReference type="InterPro" id="IPR029063">
    <property type="entry name" value="SAM-dependent_MTases_sf"/>
</dbReference>
<keyword evidence="4" id="KW-0472">Membrane</keyword>
<keyword evidence="6" id="KW-1185">Reference proteome</keyword>
<sequence length="251" mass="28035">MRLPVTLQSLLIQGLAVLLALVSYRLLDEVLSYRPSLAQIALVQGGIAALLSRFARQARWWHPLHFVFLPAVVVAQRLNIPPLGYLAAFIVLVLFYWSSFRTQVPLYLSSRKAWDALAGLLPATERFSFVDLGSGVGSVPLHLERRFPQARFYGVEIAPAPWLISWLRGRLRGSGTRFTRRDYSALDLAEFDVVFAFLSPAAMPALWRQASAQMRSGSLFISQAFPVGSRPPDHVAGEGDGARHTLYAWRM</sequence>
<dbReference type="PANTHER" id="PTHR13610:SF9">
    <property type="entry name" value="FI06469P"/>
    <property type="match status" value="1"/>
</dbReference>
<dbReference type="EMBL" id="CP000116">
    <property type="protein sequence ID" value="AAZ97195.1"/>
    <property type="molecule type" value="Genomic_DNA"/>
</dbReference>
<evidence type="ECO:0000313" key="5">
    <source>
        <dbReference type="EMBL" id="AAZ97195.1"/>
    </source>
</evidence>
<evidence type="ECO:0000256" key="1">
    <source>
        <dbReference type="ARBA" id="ARBA00022603"/>
    </source>
</evidence>
<dbReference type="AlphaFoldDB" id="Q3SJG6"/>
<feature type="transmembrane region" description="Helical" evidence="4">
    <location>
        <begin position="83"/>
        <end position="100"/>
    </location>
</feature>
<protein>
    <recommendedName>
        <fullName evidence="7">Class I SAM-dependent methyltransferase</fullName>
    </recommendedName>
</protein>
<name>Q3SJG6_THIDA</name>
<evidence type="ECO:0008006" key="7">
    <source>
        <dbReference type="Google" id="ProtNLM"/>
    </source>
</evidence>
<dbReference type="OrthoDB" id="5611641at2"/>
<keyword evidence="2" id="KW-0808">Transferase</keyword>
<evidence type="ECO:0000256" key="4">
    <source>
        <dbReference type="SAM" id="Phobius"/>
    </source>
</evidence>
<evidence type="ECO:0000256" key="3">
    <source>
        <dbReference type="ARBA" id="ARBA00022691"/>
    </source>
</evidence>
<dbReference type="KEGG" id="tbd:Tbd_1242"/>
<dbReference type="GO" id="GO:0016279">
    <property type="term" value="F:protein-lysine N-methyltransferase activity"/>
    <property type="evidence" value="ECO:0007669"/>
    <property type="project" value="InterPro"/>
</dbReference>
<feature type="transmembrane region" description="Helical" evidence="4">
    <location>
        <begin position="6"/>
        <end position="24"/>
    </location>
</feature>
<reference evidence="5 6" key="1">
    <citation type="journal article" date="2006" name="J. Bacteriol.">
        <title>The genome sequence of the obligately chemolithoautotrophic, facultatively anaerobic bacterium Thiobacillus denitrificans.</title>
        <authorList>
            <person name="Beller H.R."/>
            <person name="Chain P.S."/>
            <person name="Letain T.E."/>
            <person name="Chakicherla A."/>
            <person name="Larimer F.W."/>
            <person name="Richardson P.M."/>
            <person name="Coleman M.A."/>
            <person name="Wood A.P."/>
            <person name="Kelly D.P."/>
        </authorList>
    </citation>
    <scope>NUCLEOTIDE SEQUENCE [LARGE SCALE GENOMIC DNA]</scope>
    <source>
        <strain evidence="5 6">ATCC 25259</strain>
    </source>
</reference>
<dbReference type="GO" id="GO:0032259">
    <property type="term" value="P:methylation"/>
    <property type="evidence" value="ECO:0007669"/>
    <property type="project" value="UniProtKB-KW"/>
</dbReference>
<keyword evidence="3" id="KW-0949">S-adenosyl-L-methionine</keyword>
<dbReference type="PANTHER" id="PTHR13610">
    <property type="entry name" value="METHYLTRANSFERASE DOMAIN-CONTAINING PROTEIN"/>
    <property type="match status" value="1"/>
</dbReference>
<keyword evidence="4" id="KW-0812">Transmembrane</keyword>
<dbReference type="InterPro" id="IPR026170">
    <property type="entry name" value="FAM173A/B"/>
</dbReference>
<organism evidence="5 6">
    <name type="scientific">Thiobacillus denitrificans (strain ATCC 25259 / T1)</name>
    <dbReference type="NCBI Taxonomy" id="292415"/>
    <lineage>
        <taxon>Bacteria</taxon>
        <taxon>Pseudomonadati</taxon>
        <taxon>Pseudomonadota</taxon>
        <taxon>Betaproteobacteria</taxon>
        <taxon>Nitrosomonadales</taxon>
        <taxon>Thiobacillaceae</taxon>
        <taxon>Thiobacillus</taxon>
    </lineage>
</organism>
<proteinExistence type="predicted"/>
<dbReference type="Gene3D" id="3.40.50.150">
    <property type="entry name" value="Vaccinia Virus protein VP39"/>
    <property type="match status" value="1"/>
</dbReference>
<dbReference type="STRING" id="292415.Tbd_1242"/>
<dbReference type="HOGENOM" id="CLU_089659_0_0_4"/>
<evidence type="ECO:0000313" key="6">
    <source>
        <dbReference type="Proteomes" id="UP000008291"/>
    </source>
</evidence>
<dbReference type="RefSeq" id="WP_011311754.1">
    <property type="nucleotide sequence ID" value="NC_007404.1"/>
</dbReference>